<organism evidence="1 2">
    <name type="scientific">Rangifer tarandus platyrhynchus</name>
    <name type="common">Svalbard reindeer</name>
    <dbReference type="NCBI Taxonomy" id="3082113"/>
    <lineage>
        <taxon>Eukaryota</taxon>
        <taxon>Metazoa</taxon>
        <taxon>Chordata</taxon>
        <taxon>Craniata</taxon>
        <taxon>Vertebrata</taxon>
        <taxon>Euteleostomi</taxon>
        <taxon>Mammalia</taxon>
        <taxon>Eutheria</taxon>
        <taxon>Laurasiatheria</taxon>
        <taxon>Artiodactyla</taxon>
        <taxon>Ruminantia</taxon>
        <taxon>Pecora</taxon>
        <taxon>Cervidae</taxon>
        <taxon>Odocoileinae</taxon>
        <taxon>Rangifer</taxon>
    </lineage>
</organism>
<gene>
    <name evidence="1" type="ORF">MRATA1EN22A_LOCUS3238</name>
</gene>
<proteinExistence type="predicted"/>
<evidence type="ECO:0000313" key="1">
    <source>
        <dbReference type="EMBL" id="CAM9489686.1"/>
    </source>
</evidence>
<evidence type="ECO:0000313" key="2">
    <source>
        <dbReference type="Proteomes" id="UP001162501"/>
    </source>
</evidence>
<accession>A0AC59Y8U5</accession>
<protein>
    <submittedName>
        <fullName evidence="1">Uncharacterized protein</fullName>
    </submittedName>
</protein>
<reference evidence="1" key="2">
    <citation type="submission" date="2025-03" db="EMBL/GenBank/DDBJ databases">
        <authorList>
            <consortium name="ELIXIR-Norway"/>
            <consortium name="Elixir Norway"/>
        </authorList>
    </citation>
    <scope>NUCLEOTIDE SEQUENCE</scope>
</reference>
<sequence>MGCRGCSTISLGAARGAPYPGAATLRPRPPSPARPEGLRETGPEPHWLLGGRITRDPSRKLPSCCPAQQSSGAPRPRWPQGRVGARSLDTLWPHLIQTSPGSRLHRRRRCFPRTRDRMLC</sequence>
<name>A0AC59Y8U5_RANTA</name>
<dbReference type="EMBL" id="OX596095">
    <property type="protein sequence ID" value="CAM9489686.1"/>
    <property type="molecule type" value="Genomic_DNA"/>
</dbReference>
<dbReference type="Proteomes" id="UP001162501">
    <property type="component" value="Chromosome 11"/>
</dbReference>
<reference evidence="1" key="1">
    <citation type="submission" date="2023-05" db="EMBL/GenBank/DDBJ databases">
        <authorList>
            <consortium name="ELIXIR-Norway"/>
        </authorList>
    </citation>
    <scope>NUCLEOTIDE SEQUENCE</scope>
</reference>